<comment type="similarity">
    <text evidence="2">Belongs to the ABC-2 integral membrane protein family.</text>
</comment>
<accession>G4QB75</accession>
<dbReference type="GO" id="GO:0005886">
    <property type="term" value="C:plasma membrane"/>
    <property type="evidence" value="ECO:0007669"/>
    <property type="project" value="UniProtKB-SubCell"/>
</dbReference>
<sequence>MSFKNIWYLILKEIKSVISDIPLVGLVIVVFTVAVYSVSKGVTTEVKNASIAIIDNDHSSLSFKIRDAFLAPQFKQSKVISYSERDALMDQGKFVFVVDIPPNFQKDLLAGSKPQIQVLIDATAATVAGLGGVYVQRIITNEILDFLNVDTSVMNPFFEPVIHTLFNQNQDTVWFIGVTQVLGNVTLLVMILVGAAIIREREHGTIEHLLVMPVKASEIALSKIITNGGMIMIAAMLSMFFVVHLLLEVPINGSVPLFFVGLIVYVYTMASLALWLSTLAPTLPQFGLLCIPIYIVSRLLSGLETPLESMSPIIQKVSHLSPVTQFSIFSQAVLFRDAGIDIVWPQIVILTIMGTSFFIFALSKFRSMLARQG</sequence>
<feature type="transmembrane region" description="Helical" evidence="8">
    <location>
        <begin position="173"/>
        <end position="198"/>
    </location>
</feature>
<feature type="transmembrane region" description="Helical" evidence="8">
    <location>
        <begin position="283"/>
        <end position="301"/>
    </location>
</feature>
<evidence type="ECO:0000313" key="10">
    <source>
        <dbReference type="EMBL" id="AEP36696.1"/>
    </source>
</evidence>
<dbReference type="Gene3D" id="3.40.1710.10">
    <property type="entry name" value="abc type-2 transporter like domain"/>
    <property type="match status" value="1"/>
</dbReference>
<reference key="1">
    <citation type="submission" date="2011-09" db="EMBL/GenBank/DDBJ databases">
        <title>Genomic characterization of the Taylorella genus.</title>
        <authorList>
            <person name="Hebert L."/>
            <person name="Moumen B."/>
            <person name="Pons N."/>
            <person name="Duquesne F."/>
            <person name="Breuil M.-F."/>
            <person name="Goux D."/>
            <person name="Batto J.-M."/>
            <person name="Renault P."/>
            <person name="Laugier C."/>
            <person name="Petry S."/>
        </authorList>
    </citation>
    <scope>NUCLEOTIDE SEQUENCE</scope>
    <source>
        <strain>MCE3</strain>
    </source>
</reference>
<evidence type="ECO:0000256" key="4">
    <source>
        <dbReference type="ARBA" id="ARBA00022475"/>
    </source>
</evidence>
<keyword evidence="4" id="KW-1003">Cell membrane</keyword>
<comment type="subcellular location">
    <subcellularLocation>
        <location evidence="1">Cell membrane</location>
        <topology evidence="1">Multi-pass membrane protein</topology>
    </subcellularLocation>
</comment>
<dbReference type="PANTHER" id="PTHR30294:SF47">
    <property type="entry name" value="INNER MEMBRANE TRANSPORT PERMEASE YHHJ"/>
    <property type="match status" value="1"/>
</dbReference>
<dbReference type="eggNOG" id="COG0842">
    <property type="taxonomic scope" value="Bacteria"/>
</dbReference>
<feature type="transmembrane region" description="Helical" evidence="8">
    <location>
        <begin position="255"/>
        <end position="276"/>
    </location>
</feature>
<dbReference type="Proteomes" id="UP000009284">
    <property type="component" value="Chromosome"/>
</dbReference>
<evidence type="ECO:0000256" key="6">
    <source>
        <dbReference type="ARBA" id="ARBA00022989"/>
    </source>
</evidence>
<evidence type="ECO:0000256" key="1">
    <source>
        <dbReference type="ARBA" id="ARBA00004651"/>
    </source>
</evidence>
<feature type="transmembrane region" description="Helical" evidence="8">
    <location>
        <begin position="21"/>
        <end position="39"/>
    </location>
</feature>
<evidence type="ECO:0000256" key="3">
    <source>
        <dbReference type="ARBA" id="ARBA00022448"/>
    </source>
</evidence>
<organism evidence="10 11">
    <name type="scientific">Taylorella asinigenitalis (strain MCE3)</name>
    <dbReference type="NCBI Taxonomy" id="1008459"/>
    <lineage>
        <taxon>Bacteria</taxon>
        <taxon>Pseudomonadati</taxon>
        <taxon>Pseudomonadota</taxon>
        <taxon>Betaproteobacteria</taxon>
        <taxon>Burkholderiales</taxon>
        <taxon>Alcaligenaceae</taxon>
        <taxon>Taylorella</taxon>
    </lineage>
</organism>
<dbReference type="KEGG" id="tas:TASI_0928"/>
<dbReference type="EMBL" id="CP003059">
    <property type="protein sequence ID" value="AEP36696.1"/>
    <property type="molecule type" value="Genomic_DNA"/>
</dbReference>
<dbReference type="PROSITE" id="PS51012">
    <property type="entry name" value="ABC_TM2"/>
    <property type="match status" value="1"/>
</dbReference>
<evidence type="ECO:0000256" key="7">
    <source>
        <dbReference type="ARBA" id="ARBA00023136"/>
    </source>
</evidence>
<dbReference type="STRING" id="1008459.TASI_0928"/>
<evidence type="ECO:0000256" key="2">
    <source>
        <dbReference type="ARBA" id="ARBA00007783"/>
    </source>
</evidence>
<dbReference type="InterPro" id="IPR013525">
    <property type="entry name" value="ABC2_TM"/>
</dbReference>
<reference evidence="10 11" key="2">
    <citation type="journal article" date="2012" name="PLoS ONE">
        <title>Genomic characterization of the taylorella genus.</title>
        <authorList>
            <person name="Hebert L."/>
            <person name="Moumen B."/>
            <person name="Pons N."/>
            <person name="Duquesne F."/>
            <person name="Breuil M.F."/>
            <person name="Goux D."/>
            <person name="Batto J.M."/>
            <person name="Laugier C."/>
            <person name="Renault P."/>
            <person name="Petry S."/>
        </authorList>
    </citation>
    <scope>NUCLEOTIDE SEQUENCE [LARGE SCALE GENOMIC DNA]</scope>
    <source>
        <strain evidence="10 11">MCE3</strain>
    </source>
</reference>
<evidence type="ECO:0000313" key="11">
    <source>
        <dbReference type="Proteomes" id="UP000009284"/>
    </source>
</evidence>
<keyword evidence="5 8" id="KW-0812">Transmembrane</keyword>
<name>G4QB75_TAYAM</name>
<dbReference type="InterPro" id="IPR047817">
    <property type="entry name" value="ABC2_TM_bact-type"/>
</dbReference>
<feature type="domain" description="ABC transmembrane type-2" evidence="9">
    <location>
        <begin position="142"/>
        <end position="368"/>
    </location>
</feature>
<dbReference type="Pfam" id="PF12698">
    <property type="entry name" value="ABC2_membrane_3"/>
    <property type="match status" value="1"/>
</dbReference>
<feature type="transmembrane region" description="Helical" evidence="8">
    <location>
        <begin position="219"/>
        <end position="243"/>
    </location>
</feature>
<dbReference type="InterPro" id="IPR051449">
    <property type="entry name" value="ABC-2_transporter_component"/>
</dbReference>
<dbReference type="AlphaFoldDB" id="G4QB75"/>
<evidence type="ECO:0000259" key="9">
    <source>
        <dbReference type="PROSITE" id="PS51012"/>
    </source>
</evidence>
<keyword evidence="11" id="KW-1185">Reference proteome</keyword>
<keyword evidence="6 8" id="KW-1133">Transmembrane helix</keyword>
<dbReference type="GO" id="GO:0140359">
    <property type="term" value="F:ABC-type transporter activity"/>
    <property type="evidence" value="ECO:0007669"/>
    <property type="project" value="InterPro"/>
</dbReference>
<evidence type="ECO:0000256" key="8">
    <source>
        <dbReference type="SAM" id="Phobius"/>
    </source>
</evidence>
<gene>
    <name evidence="10" type="ordered locus">TASI_0928</name>
</gene>
<protein>
    <submittedName>
        <fullName evidence="10">ABC-2 type transporter</fullName>
    </submittedName>
</protein>
<evidence type="ECO:0000256" key="5">
    <source>
        <dbReference type="ARBA" id="ARBA00022692"/>
    </source>
</evidence>
<keyword evidence="7 8" id="KW-0472">Membrane</keyword>
<dbReference type="RefSeq" id="WP_014111592.1">
    <property type="nucleotide sequence ID" value="NC_016043.1"/>
</dbReference>
<feature type="transmembrane region" description="Helical" evidence="8">
    <location>
        <begin position="342"/>
        <end position="362"/>
    </location>
</feature>
<dbReference type="OrthoDB" id="9808686at2"/>
<dbReference type="HOGENOM" id="CLU_039483_8_1_4"/>
<proteinExistence type="inferred from homology"/>
<keyword evidence="3" id="KW-0813">Transport</keyword>
<dbReference type="PANTHER" id="PTHR30294">
    <property type="entry name" value="MEMBRANE COMPONENT OF ABC TRANSPORTER YHHJ-RELATED"/>
    <property type="match status" value="1"/>
</dbReference>